<dbReference type="EMBL" id="RZGR01000010">
    <property type="protein sequence ID" value="RUQ88817.1"/>
    <property type="molecule type" value="Genomic_DNA"/>
</dbReference>
<keyword evidence="5" id="KW-1185">Reference proteome</keyword>
<dbReference type="Proteomes" id="UP000288012">
    <property type="component" value="Unassembled WGS sequence"/>
</dbReference>
<gene>
    <name evidence="4" type="ORF">EKM59_04585</name>
</gene>
<comment type="caution">
    <text evidence="4">The sequence shown here is derived from an EMBL/GenBank/DDBJ whole genome shotgun (WGS) entry which is preliminary data.</text>
</comment>
<keyword evidence="1" id="KW-0175">Coiled coil</keyword>
<keyword evidence="3" id="KW-1133">Transmembrane helix</keyword>
<evidence type="ECO:0000313" key="5">
    <source>
        <dbReference type="Proteomes" id="UP000288012"/>
    </source>
</evidence>
<feature type="coiled-coil region" evidence="1">
    <location>
        <begin position="843"/>
        <end position="877"/>
    </location>
</feature>
<evidence type="ECO:0000313" key="4">
    <source>
        <dbReference type="EMBL" id="RUQ88817.1"/>
    </source>
</evidence>
<sequence>MSIIMVLAVHNIIAMPKTYLDQHAYMDSWLQEQFSFFTKSNHVVADEGLKEKYQYCEWVLEKDNAEPALKIRSFATDSYNGPRLEDFLDRLEAVSKTAATIIEQSQLPNEEKEKRLSAIDAYKAKAERGLKKHCGIPAIALAEIGNSETEEKVIQQINEAGKHLRFFLAHALPIVYPEEKRKAALQLFQNEEAKWTAAQGRPNFINQYDLGGDVTRISAQRVVGPSIIPSTKRDEGKLANFVEVAIGSKGNQGNELDFTGFRHSSYPPIKEKDKIKRRAMACEAVKDMFRELARKSMERGRTYSEASPLEINLSSMGLLSPIMGDKRIMKAEESELRQLKESQYALMMYNQRPLELEIDGQKIVVKPNVNLMNDPANLHGLLVKQTSQKVMKFLSKFHLPIPASLDETINTRGIYHFVKDGREHIANELRDLDAVDKAAEDIIRIYRGIPHASKQLRKAEKNLEELLKKGDLAASYQELENRQQAYLKDSTPFNEKKYYEQVDKIRSLEGKMQQAYKKVVDERAKLYEKNKESYAALEKKIVAYLSDPENQEKLQGQDGEKLKKLLQFMQLFQQSEALYYGGNTEPHEFPARYLILNQMMGTAVDWFCKSGEDRTGREQNFIEELYAFLSLHKHFPQFDFKQQGILQKDRALQQELAKTVVEFSVSRDICGENAHGARGLQQTDSGMEVNKGLPNASGYALAKLAKSNLYNEKKLKQIKTVPLEAVEQENVQIQKSQQAAYAEEIPFTALPIEEEQDIDAVPPEEVVSIEITDELALDDLKRISQELDAAAQDILQAFGSTQAKKSKKKYDGLPEQIHEKVKTIQAQIHAATAGAKGNLSAFKENLIVTLGEAFEEIQQLKQQLDKKTEDKQKKSVLDKNVQILQANIQDAAAIIHDSLNQKTAIIKEENLLRSGESGKLHEQVANLHKAFVEKHTLSGVSVRKRYAQAVNDIQESINRLEQLHGQLKEGVQTTPERLLARALQLEAAAMKALQKLAEQTHDEKKQAVFTKASNIIMPALTRAVKEIELREWKDERVRVEQEIKTSLHDKDAKIILREPPLQEKTVQEMTKFLRQFAEKNPNAAATINIILSGLQNDFEKMQILTQTGLPPKDVEALSLGINMYTQSLSMLGRWAENKEETRQLNQTIPGFVREITQAVTALEKGILEHEIQGYKDYAEAQKVEMQKQQETQPLPVEAEEVVVQPMLEETNPVAMQEENKATSLYDALQEPVVENPSTPNLKSAPPFNEAEIVAVVDEKTQQEDEVAGSENLQHGFSAIQEETQPQHVPYVEEPNQFAKEKEQVEIGNLAKESSPQQFQPSPVLETVNTQEVNEEQEEFVIPVAALNDEDAKDEEVSEEIVASQEAIAENEVRAEENSNPHVEKTRFNEEQLQEMAGLLQKLKSISKDYQQSLEEIKKPTEVQAHNKSLVKNLMEILNDPAGSPDKKLEKFYGKLLEEPNPESKNLKNAATNMDALCADKSRATAKIALGLLVVAATLVSTGVFGAAILYLLDKHAPGISPLNLLRPNEQNKFVKNLLNTDDAVLQNIDSAQETINRFKAELPKPCGEGNDNAEERSIKPGNSG</sequence>
<evidence type="ECO:0000256" key="3">
    <source>
        <dbReference type="SAM" id="Phobius"/>
    </source>
</evidence>
<organism evidence="4 5">
    <name type="scientific">Legionella septentrionalis</name>
    <dbReference type="NCBI Taxonomy" id="2498109"/>
    <lineage>
        <taxon>Bacteria</taxon>
        <taxon>Pseudomonadati</taxon>
        <taxon>Pseudomonadota</taxon>
        <taxon>Gammaproteobacteria</taxon>
        <taxon>Legionellales</taxon>
        <taxon>Legionellaceae</taxon>
        <taxon>Legionella</taxon>
    </lineage>
</organism>
<feature type="transmembrane region" description="Helical" evidence="3">
    <location>
        <begin position="1487"/>
        <end position="1512"/>
    </location>
</feature>
<reference evidence="4 5" key="1">
    <citation type="submission" date="2018-12" db="EMBL/GenBank/DDBJ databases">
        <title>Legionella sp,whole genome shotgun sequence.</title>
        <authorList>
            <person name="Wu H."/>
        </authorList>
    </citation>
    <scope>NUCLEOTIDE SEQUENCE [LARGE SCALE GENOMIC DNA]</scope>
    <source>
        <strain evidence="5">km714</strain>
    </source>
</reference>
<accession>A0A3S0WS25</accession>
<proteinExistence type="predicted"/>
<keyword evidence="3" id="KW-0812">Transmembrane</keyword>
<keyword evidence="3" id="KW-0472">Membrane</keyword>
<protein>
    <submittedName>
        <fullName evidence="4">Uncharacterized protein</fullName>
    </submittedName>
</protein>
<evidence type="ECO:0000256" key="1">
    <source>
        <dbReference type="SAM" id="Coils"/>
    </source>
</evidence>
<feature type="region of interest" description="Disordered" evidence="2">
    <location>
        <begin position="1561"/>
        <end position="1584"/>
    </location>
</feature>
<evidence type="ECO:0000256" key="2">
    <source>
        <dbReference type="SAM" id="MobiDB-lite"/>
    </source>
</evidence>
<dbReference type="RefSeq" id="WP_127111186.1">
    <property type="nucleotide sequence ID" value="NZ_RZGR01000010.1"/>
</dbReference>
<name>A0A3S0WS25_9GAMM</name>